<organism evidence="1 2">
    <name type="scientific">Perilla frutescens var. hirtella</name>
    <name type="common">Perilla citriodora</name>
    <name type="synonym">Perilla setoyensis</name>
    <dbReference type="NCBI Taxonomy" id="608512"/>
    <lineage>
        <taxon>Eukaryota</taxon>
        <taxon>Viridiplantae</taxon>
        <taxon>Streptophyta</taxon>
        <taxon>Embryophyta</taxon>
        <taxon>Tracheophyta</taxon>
        <taxon>Spermatophyta</taxon>
        <taxon>Magnoliopsida</taxon>
        <taxon>eudicotyledons</taxon>
        <taxon>Gunneridae</taxon>
        <taxon>Pentapetalae</taxon>
        <taxon>asterids</taxon>
        <taxon>lamiids</taxon>
        <taxon>Lamiales</taxon>
        <taxon>Lamiaceae</taxon>
        <taxon>Nepetoideae</taxon>
        <taxon>Elsholtzieae</taxon>
        <taxon>Perilla</taxon>
    </lineage>
</organism>
<name>A0AAD4J1I4_PERFH</name>
<proteinExistence type="predicted"/>
<evidence type="ECO:0008006" key="3">
    <source>
        <dbReference type="Google" id="ProtNLM"/>
    </source>
</evidence>
<sequence>MSDDEFICSGVGAVEDSLEGLTMFVGINHPFAIRSSEVKPNLIYFTDENRLVEHSRLERTNYGGHDNGIFNYQNKDFSPCCTFYPIEYHKIRKILPLPMWSRSPNW</sequence>
<protein>
    <recommendedName>
        <fullName evidence="3">DUF295 domain-containing protein</fullName>
    </recommendedName>
</protein>
<comment type="caution">
    <text evidence="1">The sequence shown here is derived from an EMBL/GenBank/DDBJ whole genome shotgun (WGS) entry which is preliminary data.</text>
</comment>
<accession>A0AAD4J1I4</accession>
<keyword evidence="2" id="KW-1185">Reference proteome</keyword>
<dbReference type="Proteomes" id="UP001190926">
    <property type="component" value="Unassembled WGS sequence"/>
</dbReference>
<reference evidence="1 2" key="1">
    <citation type="journal article" date="2021" name="Nat. Commun.">
        <title>Incipient diploidization of the medicinal plant Perilla within 10,000 years.</title>
        <authorList>
            <person name="Zhang Y."/>
            <person name="Shen Q."/>
            <person name="Leng L."/>
            <person name="Zhang D."/>
            <person name="Chen S."/>
            <person name="Shi Y."/>
            <person name="Ning Z."/>
            <person name="Chen S."/>
        </authorList>
    </citation>
    <scope>NUCLEOTIDE SEQUENCE [LARGE SCALE GENOMIC DNA]</scope>
    <source>
        <strain evidence="2">cv. PC099</strain>
    </source>
</reference>
<dbReference type="AlphaFoldDB" id="A0AAD4J1I4"/>
<gene>
    <name evidence="1" type="ORF">C2S53_018761</name>
</gene>
<evidence type="ECO:0000313" key="2">
    <source>
        <dbReference type="Proteomes" id="UP001190926"/>
    </source>
</evidence>
<evidence type="ECO:0000313" key="1">
    <source>
        <dbReference type="EMBL" id="KAH6825214.1"/>
    </source>
</evidence>
<dbReference type="EMBL" id="SDAM02000178">
    <property type="protein sequence ID" value="KAH6825214.1"/>
    <property type="molecule type" value="Genomic_DNA"/>
</dbReference>